<dbReference type="CDD" id="cd13585">
    <property type="entry name" value="PBP2_TMBP_like"/>
    <property type="match status" value="1"/>
</dbReference>
<dbReference type="Pfam" id="PF01547">
    <property type="entry name" value="SBP_bac_1"/>
    <property type="match status" value="1"/>
</dbReference>
<dbReference type="Gene3D" id="3.40.190.10">
    <property type="entry name" value="Periplasmic binding protein-like II"/>
    <property type="match status" value="1"/>
</dbReference>
<keyword evidence="6" id="KW-1185">Reference proteome</keyword>
<dbReference type="PANTHER" id="PTHR30061">
    <property type="entry name" value="MALTOSE-BINDING PERIPLASMIC PROTEIN"/>
    <property type="match status" value="1"/>
</dbReference>
<dbReference type="PROSITE" id="PS51257">
    <property type="entry name" value="PROKAR_LIPOPROTEIN"/>
    <property type="match status" value="1"/>
</dbReference>
<dbReference type="RefSeq" id="WP_345430567.1">
    <property type="nucleotide sequence ID" value="NZ_BAABHK010000002.1"/>
</dbReference>
<evidence type="ECO:0000256" key="3">
    <source>
        <dbReference type="ARBA" id="ARBA00022729"/>
    </source>
</evidence>
<reference evidence="6" key="1">
    <citation type="journal article" date="2019" name="Int. J. Syst. Evol. Microbiol.">
        <title>The Global Catalogue of Microorganisms (GCM) 10K type strain sequencing project: providing services to taxonomists for standard genome sequencing and annotation.</title>
        <authorList>
            <consortium name="The Broad Institute Genomics Platform"/>
            <consortium name="The Broad Institute Genome Sequencing Center for Infectious Disease"/>
            <person name="Wu L."/>
            <person name="Ma J."/>
        </authorList>
    </citation>
    <scope>NUCLEOTIDE SEQUENCE [LARGE SCALE GENOMIC DNA]</scope>
    <source>
        <strain evidence="6">JCM 17939</strain>
    </source>
</reference>
<dbReference type="SUPFAM" id="SSF53850">
    <property type="entry name" value="Periplasmic binding protein-like II"/>
    <property type="match status" value="1"/>
</dbReference>
<accession>A0ABP8U7X6</accession>
<comment type="caution">
    <text evidence="5">The sequence shown here is derived from an EMBL/GenBank/DDBJ whole genome shotgun (WGS) entry which is preliminary data.</text>
</comment>
<dbReference type="EMBL" id="BAABHK010000002">
    <property type="protein sequence ID" value="GAA4623900.1"/>
    <property type="molecule type" value="Genomic_DNA"/>
</dbReference>
<sequence>MALSRPRARLRQAPVLTALATATVLLAACQSGGTASSASDTSAKDDGTTITMWTRSPTAIFSQTLIDAYNRGHRNKVKLTVIPADSYQQKVGTAAGARQLPDVLASDVVYAPNYASKGVYLDLTARVNKLPFKASLAPAHMKTATYNNKIYGVPHDIDLSAVFYNKALFTKAGLNPDKPPTTLDELYADAKKINGVGGGAHGYFFGGACPGCMLFTTWPMIWASGGTVLNEKGTASTIANDTAGKVYALYRRMYQEGLVPASAKNENGPTWTQQFANGRIGIQPMGATVLQTLKEGPGLKVGVAPIPGLTGGTSSFVGGDVLGVSSNSKHAAQAWDFISWTLSKDAQVDVVAKNKNITVRTDLADNTYAQQDPRLATFNKLAAQGQTPISVDFGKTYNDPNGPWTSTVTDAVFGSGDPAAILQRHNGAITESLSGNG</sequence>
<evidence type="ECO:0000313" key="5">
    <source>
        <dbReference type="EMBL" id="GAA4623900.1"/>
    </source>
</evidence>
<feature type="signal peptide" evidence="4">
    <location>
        <begin position="1"/>
        <end position="27"/>
    </location>
</feature>
<evidence type="ECO:0000313" key="6">
    <source>
        <dbReference type="Proteomes" id="UP001501442"/>
    </source>
</evidence>
<comment type="similarity">
    <text evidence="1">Belongs to the bacterial solute-binding protein 1 family.</text>
</comment>
<evidence type="ECO:0000256" key="2">
    <source>
        <dbReference type="ARBA" id="ARBA00022448"/>
    </source>
</evidence>
<keyword evidence="3 4" id="KW-0732">Signal</keyword>
<name>A0ABP8U7X6_9ACTN</name>
<feature type="chain" id="PRO_5045438740" evidence="4">
    <location>
        <begin position="28"/>
        <end position="437"/>
    </location>
</feature>
<evidence type="ECO:0000256" key="4">
    <source>
        <dbReference type="SAM" id="SignalP"/>
    </source>
</evidence>
<dbReference type="Proteomes" id="UP001501442">
    <property type="component" value="Unassembled WGS sequence"/>
</dbReference>
<evidence type="ECO:0000256" key="1">
    <source>
        <dbReference type="ARBA" id="ARBA00008520"/>
    </source>
</evidence>
<dbReference type="PANTHER" id="PTHR30061:SF50">
    <property type="entry name" value="MALTOSE_MALTODEXTRIN-BINDING PERIPLASMIC PROTEIN"/>
    <property type="match status" value="1"/>
</dbReference>
<dbReference type="InterPro" id="IPR006059">
    <property type="entry name" value="SBP"/>
</dbReference>
<keyword evidence="2" id="KW-0813">Transport</keyword>
<protein>
    <submittedName>
        <fullName evidence="5">Sugar ABC transporter substrate-binding protein</fullName>
    </submittedName>
</protein>
<gene>
    <name evidence="5" type="ORF">GCM10023196_021970</name>
</gene>
<proteinExistence type="inferred from homology"/>
<organism evidence="5 6">
    <name type="scientific">Actinoallomurus vinaceus</name>
    <dbReference type="NCBI Taxonomy" id="1080074"/>
    <lineage>
        <taxon>Bacteria</taxon>
        <taxon>Bacillati</taxon>
        <taxon>Actinomycetota</taxon>
        <taxon>Actinomycetes</taxon>
        <taxon>Streptosporangiales</taxon>
        <taxon>Thermomonosporaceae</taxon>
        <taxon>Actinoallomurus</taxon>
    </lineage>
</organism>